<organism evidence="1 2">
    <name type="scientific">Pseudomonas putida</name>
    <name type="common">Arthrobacter siderocapsulatus</name>
    <dbReference type="NCBI Taxonomy" id="303"/>
    <lineage>
        <taxon>Bacteria</taxon>
        <taxon>Pseudomonadati</taxon>
        <taxon>Pseudomonadota</taxon>
        <taxon>Gammaproteobacteria</taxon>
        <taxon>Pseudomonadales</taxon>
        <taxon>Pseudomonadaceae</taxon>
        <taxon>Pseudomonas</taxon>
    </lineage>
</organism>
<dbReference type="AlphaFoldDB" id="A0A8I1JHJ1"/>
<name>A0A8I1JHJ1_PSEPU</name>
<sequence length="204" mass="23052">MSTLATPASAVEDPSRKEKAQQIFSDVLAKYNLTPDELRDVLDHLKATAEIVKAAKQPFPFNQKETMSILREPMTHSWLHPLTNLAHKLLRHHEVVDEPYMVGGLDQEPGSEASKGVVCMCFYATVRFQPDEIRVYSNHGMGGMCPEDEINLVGIHKAPDFLKQLYPQLEQIADQQMRLPIAEYETPKRVNIRMAELESSGPQL</sequence>
<evidence type="ECO:0000313" key="1">
    <source>
        <dbReference type="EMBL" id="MBI6882741.1"/>
    </source>
</evidence>
<reference evidence="1" key="1">
    <citation type="submission" date="2020-12" db="EMBL/GenBank/DDBJ databases">
        <title>Enhanced detection system for hospital associated transmission using whole genome sequencing surveillance.</title>
        <authorList>
            <person name="Harrison L.H."/>
            <person name="Van Tyne D."/>
            <person name="Marsh J.W."/>
            <person name="Griffith M.P."/>
            <person name="Snyder D.J."/>
            <person name="Cooper V.S."/>
            <person name="Mustapha M."/>
        </authorList>
    </citation>
    <scope>NUCLEOTIDE SEQUENCE</scope>
    <source>
        <strain evidence="1">PSB00042</strain>
    </source>
</reference>
<gene>
    <name evidence="1" type="ORF">JEU22_02350</name>
</gene>
<protein>
    <submittedName>
        <fullName evidence="1">Uncharacterized protein</fullName>
    </submittedName>
</protein>
<comment type="caution">
    <text evidence="1">The sequence shown here is derived from an EMBL/GenBank/DDBJ whole genome shotgun (WGS) entry which is preliminary data.</text>
</comment>
<dbReference type="RefSeq" id="WP_198746349.1">
    <property type="nucleotide sequence ID" value="NZ_JAEHTE010000001.1"/>
</dbReference>
<proteinExistence type="predicted"/>
<evidence type="ECO:0000313" key="2">
    <source>
        <dbReference type="Proteomes" id="UP000637061"/>
    </source>
</evidence>
<accession>A0A8I1JHJ1</accession>
<dbReference type="EMBL" id="JAEHTE010000001">
    <property type="protein sequence ID" value="MBI6882741.1"/>
    <property type="molecule type" value="Genomic_DNA"/>
</dbReference>
<dbReference type="Proteomes" id="UP000637061">
    <property type="component" value="Unassembled WGS sequence"/>
</dbReference>